<dbReference type="AlphaFoldDB" id="Q98IW4"/>
<gene>
    <name evidence="3" type="ordered locus">mll2220</name>
</gene>
<evidence type="ECO:0000313" key="3">
    <source>
        <dbReference type="EMBL" id="BAB49402.1"/>
    </source>
</evidence>
<name>Q98IW4_RHILO</name>
<dbReference type="EMBL" id="BA000012">
    <property type="protein sequence ID" value="BAB49402.1"/>
    <property type="molecule type" value="Genomic_DNA"/>
</dbReference>
<dbReference type="InterPro" id="IPR016540">
    <property type="entry name" value="UCP008459"/>
</dbReference>
<dbReference type="PIRSF" id="PIRSF008459">
    <property type="entry name" value="UCP008459"/>
    <property type="match status" value="1"/>
</dbReference>
<organism evidence="3 4">
    <name type="scientific">Mesorhizobium japonicum (strain LMG 29417 / CECT 9101 / MAFF 303099)</name>
    <name type="common">Mesorhizobium loti (strain MAFF 303099)</name>
    <dbReference type="NCBI Taxonomy" id="266835"/>
    <lineage>
        <taxon>Bacteria</taxon>
        <taxon>Pseudomonadati</taxon>
        <taxon>Pseudomonadota</taxon>
        <taxon>Alphaproteobacteria</taxon>
        <taxon>Hyphomicrobiales</taxon>
        <taxon>Phyllobacteriaceae</taxon>
        <taxon>Mesorhizobium</taxon>
    </lineage>
</organism>
<proteinExistence type="predicted"/>
<dbReference type="Gene3D" id="3.30.2130.10">
    <property type="entry name" value="VC0802-like"/>
    <property type="match status" value="1"/>
</dbReference>
<dbReference type="PANTHER" id="PTHR31131">
    <property type="entry name" value="CHROMOSOME 1, WHOLE GENOME SHOTGUN SEQUENCE"/>
    <property type="match status" value="1"/>
</dbReference>
<protein>
    <submittedName>
        <fullName evidence="3">Mll2220 protein</fullName>
    </submittedName>
</protein>
<dbReference type="eggNOG" id="COG3603">
    <property type="taxonomic scope" value="Bacteria"/>
</dbReference>
<dbReference type="InterPro" id="IPR051719">
    <property type="entry name" value="CASTOR_mTORC1"/>
</dbReference>
<dbReference type="Pfam" id="PF21631">
    <property type="entry name" value="A9CJY8-like_N"/>
    <property type="match status" value="1"/>
</dbReference>
<dbReference type="InterPro" id="IPR027795">
    <property type="entry name" value="CASTOR_ACT_dom"/>
</dbReference>
<dbReference type="PANTHER" id="PTHR31131:SF6">
    <property type="entry name" value="CASTOR ACT DOMAIN-CONTAINING PROTEIN"/>
    <property type="match status" value="1"/>
</dbReference>
<dbReference type="InterPro" id="IPR049447">
    <property type="entry name" value="A9CJY8-like_N"/>
</dbReference>
<dbReference type="InterPro" id="IPR045865">
    <property type="entry name" value="ACT-like_dom_sf"/>
</dbReference>
<dbReference type="KEGG" id="mlo:mll2220"/>
<dbReference type="Pfam" id="PF13840">
    <property type="entry name" value="ACT_7"/>
    <property type="match status" value="1"/>
</dbReference>
<dbReference type="HOGENOM" id="CLU_130568_0_1_5"/>
<dbReference type="SUPFAM" id="SSF55021">
    <property type="entry name" value="ACT-like"/>
    <property type="match status" value="2"/>
</dbReference>
<evidence type="ECO:0000259" key="2">
    <source>
        <dbReference type="Pfam" id="PF21631"/>
    </source>
</evidence>
<evidence type="ECO:0000259" key="1">
    <source>
        <dbReference type="Pfam" id="PF13840"/>
    </source>
</evidence>
<feature type="domain" description="CASTOR ACT" evidence="1">
    <location>
        <begin position="64"/>
        <end position="121"/>
    </location>
</feature>
<sequence length="132" mass="14030">MDKAMAAKVKLKQLPGSYAISRLGAGDGIPGWADGPGFVSITRTDDELSITCLQDRVPGTVKHDGDWVAFKLQGPFAFDETGIVLSVIQPLSENGLGIFLVSTFDGDHLLVKAADQEAARQHLVEAGHTLLS</sequence>
<reference evidence="3 4" key="1">
    <citation type="journal article" date="2000" name="DNA Res.">
        <title>Complete genome structure of the nitrogen-fixing symbiotic bacterium Mesorhizobium loti.</title>
        <authorList>
            <person name="Kaneko T."/>
            <person name="Nakamura Y."/>
            <person name="Sato S."/>
            <person name="Asamizu E."/>
            <person name="Kato T."/>
            <person name="Sasamoto S."/>
            <person name="Watanabe A."/>
            <person name="Idesawa K."/>
            <person name="Ishikawa A."/>
            <person name="Kawashima K."/>
            <person name="Kimura T."/>
            <person name="Kishida Y."/>
            <person name="Kiyokawa C."/>
            <person name="Kohara M."/>
            <person name="Matsumoto M."/>
            <person name="Matsuno A."/>
            <person name="Mochizuki Y."/>
            <person name="Nakayama S."/>
            <person name="Nakazaki N."/>
            <person name="Shimpo S."/>
            <person name="Sugimoto M."/>
            <person name="Takeuchi C."/>
            <person name="Yamada M."/>
            <person name="Tabata S."/>
        </authorList>
    </citation>
    <scope>NUCLEOTIDE SEQUENCE [LARGE SCALE GENOMIC DNA]</scope>
    <source>
        <strain evidence="4">LMG 29417 / CECT 9101 / MAFF 303099</strain>
    </source>
</reference>
<accession>Q98IW4</accession>
<feature type="domain" description="A9CJY8-like N-terminal" evidence="2">
    <location>
        <begin position="16"/>
        <end position="59"/>
    </location>
</feature>
<evidence type="ECO:0000313" key="4">
    <source>
        <dbReference type="Proteomes" id="UP000000552"/>
    </source>
</evidence>
<dbReference type="Proteomes" id="UP000000552">
    <property type="component" value="Chromosome"/>
</dbReference>